<accession>A0A367QPZ7</accession>
<evidence type="ECO:0000259" key="12">
    <source>
        <dbReference type="PROSITE" id="PS50885"/>
    </source>
</evidence>
<keyword evidence="5" id="KW-0808">Transferase</keyword>
<evidence type="ECO:0000256" key="11">
    <source>
        <dbReference type="SAM" id="Phobius"/>
    </source>
</evidence>
<evidence type="ECO:0000256" key="7">
    <source>
        <dbReference type="ARBA" id="ARBA00022777"/>
    </source>
</evidence>
<dbReference type="SUPFAM" id="SSF158472">
    <property type="entry name" value="HAMP domain-like"/>
    <property type="match status" value="1"/>
</dbReference>
<dbReference type="AlphaFoldDB" id="A0A367QPZ7"/>
<dbReference type="GO" id="GO:0016020">
    <property type="term" value="C:membrane"/>
    <property type="evidence" value="ECO:0007669"/>
    <property type="project" value="UniProtKB-SubCell"/>
</dbReference>
<dbReference type="CDD" id="cd06225">
    <property type="entry name" value="HAMP"/>
    <property type="match status" value="1"/>
</dbReference>
<keyword evidence="9 11" id="KW-0472">Membrane</keyword>
<proteinExistence type="predicted"/>
<keyword evidence="11" id="KW-1133">Transmembrane helix</keyword>
<sequence length="300" mass="33718">MLKNLKIGSKFNLILMLVFIVSIFVSGIALSRVLDQRAQNEVTSQALILIKTMNSVRSYTQNHINALLAPRLATEAAFIPETVPAYSATEVFENLRKNEEYQNFLYKEATLNPTNLRDKADNFEAKIVERFRQDSKIQEISGFRDFPDGKVFYIARPLAIKQQNCLQCHSTPDQAPKSLLASYGTENGFGWKLNEIIAAQIISVPSEDVFTNAKQTWNLIMGLLVAIFAIVVLLINFLIKKTVIQRIRKIEKVAQQVSTGDMSVDFAEKSHDEIGGLAAAFNRMKSSLEIAMNLLNQQSQ</sequence>
<comment type="subcellular location">
    <subcellularLocation>
        <location evidence="2">Membrane</location>
        <topology evidence="2">Multi-pass membrane protein</topology>
    </subcellularLocation>
</comment>
<feature type="domain" description="HAMP" evidence="12">
    <location>
        <begin position="241"/>
        <end position="293"/>
    </location>
</feature>
<evidence type="ECO:0000256" key="4">
    <source>
        <dbReference type="ARBA" id="ARBA00022553"/>
    </source>
</evidence>
<dbReference type="GO" id="GO:0007165">
    <property type="term" value="P:signal transduction"/>
    <property type="evidence" value="ECO:0007669"/>
    <property type="project" value="InterPro"/>
</dbReference>
<dbReference type="GO" id="GO:0046872">
    <property type="term" value="F:metal ion binding"/>
    <property type="evidence" value="ECO:0007669"/>
    <property type="project" value="UniProtKB-KW"/>
</dbReference>
<evidence type="ECO:0000256" key="3">
    <source>
        <dbReference type="ARBA" id="ARBA00012438"/>
    </source>
</evidence>
<evidence type="ECO:0000256" key="5">
    <source>
        <dbReference type="ARBA" id="ARBA00022679"/>
    </source>
</evidence>
<feature type="transmembrane region" description="Helical" evidence="11">
    <location>
        <begin position="217"/>
        <end position="239"/>
    </location>
</feature>
<evidence type="ECO:0000259" key="13">
    <source>
        <dbReference type="PROSITE" id="PS51007"/>
    </source>
</evidence>
<keyword evidence="10" id="KW-0349">Heme</keyword>
<evidence type="ECO:0000256" key="8">
    <source>
        <dbReference type="ARBA" id="ARBA00023004"/>
    </source>
</evidence>
<keyword evidence="4" id="KW-0597">Phosphoprotein</keyword>
<dbReference type="GO" id="GO:0009055">
    <property type="term" value="F:electron transfer activity"/>
    <property type="evidence" value="ECO:0007669"/>
    <property type="project" value="InterPro"/>
</dbReference>
<protein>
    <recommendedName>
        <fullName evidence="3">histidine kinase</fullName>
        <ecNumber evidence="3">2.7.13.3</ecNumber>
    </recommendedName>
</protein>
<evidence type="ECO:0000256" key="6">
    <source>
        <dbReference type="ARBA" id="ARBA00022723"/>
    </source>
</evidence>
<keyword evidence="15" id="KW-1185">Reference proteome</keyword>
<evidence type="ECO:0000313" key="14">
    <source>
        <dbReference type="EMBL" id="RCJ26019.1"/>
    </source>
</evidence>
<dbReference type="EMBL" id="LXQD01000311">
    <property type="protein sequence ID" value="RCJ26019.1"/>
    <property type="molecule type" value="Genomic_DNA"/>
</dbReference>
<keyword evidence="11" id="KW-0812">Transmembrane</keyword>
<dbReference type="Pfam" id="PF00672">
    <property type="entry name" value="HAMP"/>
    <property type="match status" value="1"/>
</dbReference>
<dbReference type="GO" id="GO:0020037">
    <property type="term" value="F:heme binding"/>
    <property type="evidence" value="ECO:0007669"/>
    <property type="project" value="InterPro"/>
</dbReference>
<dbReference type="EC" id="2.7.13.3" evidence="3"/>
<dbReference type="InterPro" id="IPR003660">
    <property type="entry name" value="HAMP_dom"/>
</dbReference>
<name>A0A367QPZ7_9NOSO</name>
<dbReference type="SMART" id="SM00304">
    <property type="entry name" value="HAMP"/>
    <property type="match status" value="1"/>
</dbReference>
<feature type="transmembrane region" description="Helical" evidence="11">
    <location>
        <begin position="12"/>
        <end position="34"/>
    </location>
</feature>
<dbReference type="PANTHER" id="PTHR45528:SF9">
    <property type="entry name" value="SENSOR HISTIDINE KINASE YBDK"/>
    <property type="match status" value="1"/>
</dbReference>
<evidence type="ECO:0000256" key="2">
    <source>
        <dbReference type="ARBA" id="ARBA00004141"/>
    </source>
</evidence>
<dbReference type="PROSITE" id="PS50885">
    <property type="entry name" value="HAMP"/>
    <property type="match status" value="1"/>
</dbReference>
<feature type="domain" description="Cytochrome c" evidence="13">
    <location>
        <begin position="144"/>
        <end position="285"/>
    </location>
</feature>
<evidence type="ECO:0000313" key="15">
    <source>
        <dbReference type="Proteomes" id="UP000252107"/>
    </source>
</evidence>
<comment type="caution">
    <text evidence="14">The sequence shown here is derived from an EMBL/GenBank/DDBJ whole genome shotgun (WGS) entry which is preliminary data.</text>
</comment>
<keyword evidence="6 10" id="KW-0479">Metal-binding</keyword>
<dbReference type="PANTHER" id="PTHR45528">
    <property type="entry name" value="SENSOR HISTIDINE KINASE CPXA"/>
    <property type="match status" value="1"/>
</dbReference>
<reference evidence="14" key="1">
    <citation type="submission" date="2016-04" db="EMBL/GenBank/DDBJ databases">
        <authorList>
            <person name="Tabuchi Yagui T.R."/>
        </authorList>
    </citation>
    <scope>NUCLEOTIDE SEQUENCE [LARGE SCALE GENOMIC DNA]</scope>
    <source>
        <strain evidence="14">NIES-26</strain>
    </source>
</reference>
<keyword evidence="7 14" id="KW-0418">Kinase</keyword>
<organism evidence="14 15">
    <name type="scientific">Nostoc minutum NIES-26</name>
    <dbReference type="NCBI Taxonomy" id="1844469"/>
    <lineage>
        <taxon>Bacteria</taxon>
        <taxon>Bacillati</taxon>
        <taxon>Cyanobacteriota</taxon>
        <taxon>Cyanophyceae</taxon>
        <taxon>Nostocales</taxon>
        <taxon>Nostocaceae</taxon>
        <taxon>Nostoc</taxon>
    </lineage>
</organism>
<dbReference type="InterPro" id="IPR021796">
    <property type="entry name" value="Tll0287-like_dom"/>
</dbReference>
<dbReference type="Pfam" id="PF11845">
    <property type="entry name" value="Tll0287-like"/>
    <property type="match status" value="1"/>
</dbReference>
<gene>
    <name evidence="14" type="ORF">A6770_27015</name>
</gene>
<evidence type="ECO:0000256" key="9">
    <source>
        <dbReference type="ARBA" id="ARBA00023136"/>
    </source>
</evidence>
<dbReference type="InterPro" id="IPR050398">
    <property type="entry name" value="HssS/ArlS-like"/>
</dbReference>
<dbReference type="GO" id="GO:0004673">
    <property type="term" value="F:protein histidine kinase activity"/>
    <property type="evidence" value="ECO:0007669"/>
    <property type="project" value="UniProtKB-EC"/>
</dbReference>
<keyword evidence="8 10" id="KW-0408">Iron</keyword>
<comment type="catalytic activity">
    <reaction evidence="1">
        <text>ATP + protein L-histidine = ADP + protein N-phospho-L-histidine.</text>
        <dbReference type="EC" id="2.7.13.3"/>
    </reaction>
</comment>
<dbReference type="PROSITE" id="PS51007">
    <property type="entry name" value="CYTC"/>
    <property type="match status" value="1"/>
</dbReference>
<dbReference type="InterPro" id="IPR009056">
    <property type="entry name" value="Cyt_c-like_dom"/>
</dbReference>
<evidence type="ECO:0000256" key="1">
    <source>
        <dbReference type="ARBA" id="ARBA00000085"/>
    </source>
</evidence>
<evidence type="ECO:0000256" key="10">
    <source>
        <dbReference type="PROSITE-ProRule" id="PRU00433"/>
    </source>
</evidence>
<dbReference type="Gene3D" id="6.10.340.10">
    <property type="match status" value="1"/>
</dbReference>
<dbReference type="Proteomes" id="UP000252107">
    <property type="component" value="Unassembled WGS sequence"/>
</dbReference>